<keyword evidence="1" id="KW-0472">Membrane</keyword>
<evidence type="ECO:0000313" key="2">
    <source>
        <dbReference type="EMBL" id="SIR73344.1"/>
    </source>
</evidence>
<protein>
    <submittedName>
        <fullName evidence="2">Uncharacterized protein</fullName>
    </submittedName>
</protein>
<gene>
    <name evidence="2" type="ORF">SAMN02745664_101152</name>
</gene>
<keyword evidence="1" id="KW-1133">Transmembrane helix</keyword>
<reference evidence="3" key="1">
    <citation type="submission" date="2017-01" db="EMBL/GenBank/DDBJ databases">
        <authorList>
            <person name="Varghese N."/>
            <person name="Submissions S."/>
        </authorList>
    </citation>
    <scope>NUCLEOTIDE SEQUENCE [LARGE SCALE GENOMIC DNA]</scope>
    <source>
        <strain evidence="3">DSM 21768</strain>
    </source>
</reference>
<dbReference type="EMBL" id="FTNU01000001">
    <property type="protein sequence ID" value="SIR73344.1"/>
    <property type="molecule type" value="Genomic_DNA"/>
</dbReference>
<dbReference type="RefSeq" id="WP_076554339.1">
    <property type="nucleotide sequence ID" value="NZ_FTNU01000001.1"/>
</dbReference>
<dbReference type="STRING" id="34061.B0189_01045"/>
<keyword evidence="3" id="KW-1185">Reference proteome</keyword>
<evidence type="ECO:0000256" key="1">
    <source>
        <dbReference type="SAM" id="Phobius"/>
    </source>
</evidence>
<keyword evidence="1" id="KW-0812">Transmembrane</keyword>
<dbReference type="AlphaFoldDB" id="A0A1N7DC46"/>
<accession>A0A1N7DC46</accession>
<evidence type="ECO:0000313" key="3">
    <source>
        <dbReference type="Proteomes" id="UP000187495"/>
    </source>
</evidence>
<dbReference type="Proteomes" id="UP000187495">
    <property type="component" value="Unassembled WGS sequence"/>
</dbReference>
<organism evidence="2 3">
    <name type="scientific">Moraxella cuniculi DSM 21768</name>
    <dbReference type="NCBI Taxonomy" id="1122245"/>
    <lineage>
        <taxon>Bacteria</taxon>
        <taxon>Pseudomonadati</taxon>
        <taxon>Pseudomonadota</taxon>
        <taxon>Gammaproteobacteria</taxon>
        <taxon>Moraxellales</taxon>
        <taxon>Moraxellaceae</taxon>
        <taxon>Moraxella</taxon>
    </lineage>
</organism>
<proteinExistence type="predicted"/>
<name>A0A1N7DC46_9GAMM</name>
<sequence length="83" mass="9886">MNNWIIWAYLVVTLLILLQNFSYKKRIRKLEDSLFALKKDEWLPFAKAQLHLPKIQAIKQIRQQYPELSLQQAMQLYLLAAGK</sequence>
<feature type="transmembrane region" description="Helical" evidence="1">
    <location>
        <begin position="6"/>
        <end position="23"/>
    </location>
</feature>